<dbReference type="Pfam" id="PF18962">
    <property type="entry name" value="Por_Secre_tail"/>
    <property type="match status" value="1"/>
</dbReference>
<dbReference type="Gene3D" id="2.60.40.4070">
    <property type="match status" value="1"/>
</dbReference>
<name>A0A7V1LJF9_CALAY</name>
<dbReference type="NCBIfam" id="TIGR04183">
    <property type="entry name" value="Por_Secre_tail"/>
    <property type="match status" value="1"/>
</dbReference>
<keyword evidence="1" id="KW-0732">Signal</keyword>
<dbReference type="EMBL" id="DRLD01000010">
    <property type="protein sequence ID" value="HED09101.1"/>
    <property type="molecule type" value="Genomic_DNA"/>
</dbReference>
<dbReference type="Pfam" id="PF13205">
    <property type="entry name" value="Big_5"/>
    <property type="match status" value="2"/>
</dbReference>
<feature type="non-terminal residue" evidence="4">
    <location>
        <position position="1"/>
    </location>
</feature>
<comment type="caution">
    <text evidence="4">The sequence shown here is derived from an EMBL/GenBank/DDBJ whole genome shotgun (WGS) entry which is preliminary data.</text>
</comment>
<protein>
    <submittedName>
        <fullName evidence="4">T9SS type A sorting domain-containing protein</fullName>
    </submittedName>
</protein>
<evidence type="ECO:0000259" key="3">
    <source>
        <dbReference type="Pfam" id="PF18962"/>
    </source>
</evidence>
<organism evidence="4">
    <name type="scientific">Caldithrix abyssi</name>
    <dbReference type="NCBI Taxonomy" id="187145"/>
    <lineage>
        <taxon>Bacteria</taxon>
        <taxon>Pseudomonadati</taxon>
        <taxon>Calditrichota</taxon>
        <taxon>Calditrichia</taxon>
        <taxon>Calditrichales</taxon>
        <taxon>Calditrichaceae</taxon>
        <taxon>Caldithrix</taxon>
    </lineage>
</organism>
<accession>A0A7V1LJF9</accession>
<feature type="domain" description="SbsA Ig-like" evidence="2">
    <location>
        <begin position="217"/>
        <end position="316"/>
    </location>
</feature>
<dbReference type="InterPro" id="IPR032812">
    <property type="entry name" value="SbsA_Ig"/>
</dbReference>
<evidence type="ECO:0000256" key="1">
    <source>
        <dbReference type="ARBA" id="ARBA00022729"/>
    </source>
</evidence>
<feature type="domain" description="SbsA Ig-like" evidence="2">
    <location>
        <begin position="109"/>
        <end position="213"/>
    </location>
</feature>
<feature type="domain" description="Secretion system C-terminal sorting" evidence="3">
    <location>
        <begin position="535"/>
        <end position="609"/>
    </location>
</feature>
<reference evidence="4" key="1">
    <citation type="journal article" date="2020" name="mSystems">
        <title>Genome- and Community-Level Interaction Insights into Carbon Utilization and Element Cycling Functions of Hydrothermarchaeota in Hydrothermal Sediment.</title>
        <authorList>
            <person name="Zhou Z."/>
            <person name="Liu Y."/>
            <person name="Xu W."/>
            <person name="Pan J."/>
            <person name="Luo Z.H."/>
            <person name="Li M."/>
        </authorList>
    </citation>
    <scope>NUCLEOTIDE SEQUENCE [LARGE SCALE GENOMIC DNA]</scope>
    <source>
        <strain evidence="4">HyVt-456</strain>
    </source>
</reference>
<dbReference type="Proteomes" id="UP000886005">
    <property type="component" value="Unassembled WGS sequence"/>
</dbReference>
<evidence type="ECO:0000259" key="2">
    <source>
        <dbReference type="Pfam" id="PF13205"/>
    </source>
</evidence>
<sequence length="613" mass="68449">TYMNSDQPGAPVIQLSKTGDLSYKIDVSVPANETARYAIYRSEDDVLDADTDKILDFIYTDQDFSYTDQLSGLQDFNGQYHYFVTTLSRFWIESPLSNSQLSDSVLSLPPTVVSTTPADSGLISIGSGLRIDFSKTMSGQSLDSLIHFSPAVNFEAAWGSDNKFITVSFPDLLAKAENYTVVIDSAITDVNGRLLDGNADSTEGDSYLFHFSTKGDDDIPPQLIAAYPPEGEKIDSEDIFTFWFNEPLLEDSISSDKIALYQGETFIDTKFFYRKSGEQSSLSIKATEALNPDTKYTLFLDSSLVDTAGNALTSMIVREYETSQWHHANTRKVDDFAAPAGWWQPSGSGSTTGILDSKTTWGFSKKAYIPGPNIKKSAYLKYSWDTGASAHLIREYLPPTDPKNIEFDSTYTMQVYIFGDGSGTLFRFAVDEYYDGKWQDTEVSQWITIDWIGWRLVEWKLTDPNSVGSWISSNEEITGNKFRMDSFQFDYVPGESAASGLVYLDEFRVVQKSNAPVGITERPGVPVEYTLGQNYPNPFNPVTTISYSVPQSGRVRLLVYDMQGREVVRLVDGFVTAGNHTVRFNGNKLASGSYIYRLETGEKVLTRKMLLIK</sequence>
<proteinExistence type="predicted"/>
<dbReference type="InterPro" id="IPR026444">
    <property type="entry name" value="Secre_tail"/>
</dbReference>
<dbReference type="AlphaFoldDB" id="A0A7V1LJF9"/>
<evidence type="ECO:0000313" key="4">
    <source>
        <dbReference type="EMBL" id="HED09101.1"/>
    </source>
</evidence>
<gene>
    <name evidence="4" type="ORF">ENJ10_00295</name>
</gene>